<keyword evidence="3" id="KW-1185">Reference proteome</keyword>
<dbReference type="RefSeq" id="WP_007017758.1">
    <property type="nucleotide sequence ID" value="NZ_CH724114.1"/>
</dbReference>
<dbReference type="STRING" id="207949.RED65_01400"/>
<protein>
    <submittedName>
        <fullName evidence="2">Uncharacterized protein</fullName>
    </submittedName>
</protein>
<keyword evidence="1" id="KW-0812">Transmembrane</keyword>
<evidence type="ECO:0000313" key="3">
    <source>
        <dbReference type="Proteomes" id="UP000004263"/>
    </source>
</evidence>
<keyword evidence="1" id="KW-1133">Transmembrane helix</keyword>
<dbReference type="HOGENOM" id="CLU_1793776_0_0_6"/>
<reference evidence="2 3" key="1">
    <citation type="submission" date="2006-03" db="EMBL/GenBank/DDBJ databases">
        <authorList>
            <person name="Pinhassi J."/>
            <person name="Pedros-Alio C."/>
            <person name="Ferriera S."/>
            <person name="Johnson J."/>
            <person name="Kravitz S."/>
            <person name="Halpern A."/>
            <person name="Remington K."/>
            <person name="Beeson K."/>
            <person name="Tran B."/>
            <person name="Rogers Y.-H."/>
            <person name="Friedman R."/>
            <person name="Venter J.C."/>
        </authorList>
    </citation>
    <scope>NUCLEOTIDE SEQUENCE [LARGE SCALE GENOMIC DNA]</scope>
    <source>
        <strain evidence="2 3">RED65</strain>
    </source>
</reference>
<comment type="caution">
    <text evidence="2">The sequence shown here is derived from an EMBL/GenBank/DDBJ whole genome shotgun (WGS) entry which is preliminary data.</text>
</comment>
<dbReference type="EMBL" id="AAQH01000002">
    <property type="protein sequence ID" value="EAT13374.1"/>
    <property type="molecule type" value="Genomic_DNA"/>
</dbReference>
<gene>
    <name evidence="2" type="ORF">RED65_01400</name>
</gene>
<evidence type="ECO:0000256" key="1">
    <source>
        <dbReference type="SAM" id="Phobius"/>
    </source>
</evidence>
<feature type="transmembrane region" description="Helical" evidence="1">
    <location>
        <begin position="109"/>
        <end position="129"/>
    </location>
</feature>
<dbReference type="OrthoDB" id="9902855at2"/>
<evidence type="ECO:0000313" key="2">
    <source>
        <dbReference type="EMBL" id="EAT13374.1"/>
    </source>
</evidence>
<organism evidence="2 3">
    <name type="scientific">Bermanella marisrubri</name>
    <dbReference type="NCBI Taxonomy" id="207949"/>
    <lineage>
        <taxon>Bacteria</taxon>
        <taxon>Pseudomonadati</taxon>
        <taxon>Pseudomonadota</taxon>
        <taxon>Gammaproteobacteria</taxon>
        <taxon>Oceanospirillales</taxon>
        <taxon>Oceanospirillaceae</taxon>
        <taxon>Bermanella</taxon>
    </lineage>
</organism>
<proteinExistence type="predicted"/>
<dbReference type="Proteomes" id="UP000004263">
    <property type="component" value="Unassembled WGS sequence"/>
</dbReference>
<dbReference type="AlphaFoldDB" id="Q1N4Q4"/>
<accession>Q1N4Q4</accession>
<sequence length="146" mass="15871">MNYNELGDTAKLVELEQELSVADAGAAMGAASESAQVQAALDENNGVAFPYDPVLAQTFTTYIGIGSGMAAKSWGDHWQLKEDEAKELSVATCQLIYHYFPDMEPTTPFWNFALVAGAAVGPRVLLTVINKKQMQKEQQQKQGGAW</sequence>
<name>Q1N4Q4_9GAMM</name>
<keyword evidence="1" id="KW-0472">Membrane</keyword>